<dbReference type="RefSeq" id="WP_317488436.1">
    <property type="nucleotide sequence ID" value="NZ_CP136051.1"/>
</dbReference>
<feature type="domain" description="Outer membrane protein beta-barrel" evidence="2">
    <location>
        <begin position="30"/>
        <end position="194"/>
    </location>
</feature>
<reference evidence="3 4" key="1">
    <citation type="journal article" date="2023" name="Microbiol. Resour. Announc.">
        <title>Complete Genome Sequence of Imperialibacter roseus strain P4T.</title>
        <authorList>
            <person name="Tizabi D.R."/>
            <person name="Bachvaroff T."/>
            <person name="Hill R.T."/>
        </authorList>
    </citation>
    <scope>NUCLEOTIDE SEQUENCE [LARGE SCALE GENOMIC DNA]</scope>
    <source>
        <strain evidence="3 4">P4T</strain>
    </source>
</reference>
<evidence type="ECO:0000259" key="2">
    <source>
        <dbReference type="Pfam" id="PF13568"/>
    </source>
</evidence>
<accession>A0ABZ0IMJ9</accession>
<evidence type="ECO:0000313" key="4">
    <source>
        <dbReference type="Proteomes" id="UP001302349"/>
    </source>
</evidence>
<feature type="chain" id="PRO_5046488252" evidence="1">
    <location>
        <begin position="22"/>
        <end position="225"/>
    </location>
</feature>
<evidence type="ECO:0000313" key="3">
    <source>
        <dbReference type="EMBL" id="WOK05678.1"/>
    </source>
</evidence>
<proteinExistence type="predicted"/>
<dbReference type="EMBL" id="CP136051">
    <property type="protein sequence ID" value="WOK05678.1"/>
    <property type="molecule type" value="Genomic_DNA"/>
</dbReference>
<keyword evidence="4" id="KW-1185">Reference proteome</keyword>
<dbReference type="Pfam" id="PF13568">
    <property type="entry name" value="OMP_b-brl_2"/>
    <property type="match status" value="1"/>
</dbReference>
<dbReference type="InterPro" id="IPR025665">
    <property type="entry name" value="Beta-barrel_OMP_2"/>
</dbReference>
<sequence>MKARQLYIFLALVFAASAAMAQSTASENDGVAILGGVNLQNFNGKDFNGDKLENDLLAGFHAGLNIQIPIAPEFYFQPGLMFSTKGAKNTTGQVTSTYRLSYLELPLNLVYKSQVGNGYIMLGFGPYVGYAVSGKATYVSGSVEVNNDIEFTNEVNDGDALLTPYFKPLDFGGNILFGYEMAGGLFFQLNSQLGMVKINPDDNRIANDKTNVKNTGFGLSAGYRF</sequence>
<protein>
    <submittedName>
        <fullName evidence="3">Porin family protein</fullName>
    </submittedName>
</protein>
<keyword evidence="1" id="KW-0732">Signal</keyword>
<name>A0ABZ0IMJ9_9BACT</name>
<evidence type="ECO:0000256" key="1">
    <source>
        <dbReference type="SAM" id="SignalP"/>
    </source>
</evidence>
<feature type="signal peptide" evidence="1">
    <location>
        <begin position="1"/>
        <end position="21"/>
    </location>
</feature>
<gene>
    <name evidence="3" type="ORF">RT717_21620</name>
</gene>
<organism evidence="3 4">
    <name type="scientific">Imperialibacter roseus</name>
    <dbReference type="NCBI Taxonomy" id="1324217"/>
    <lineage>
        <taxon>Bacteria</taxon>
        <taxon>Pseudomonadati</taxon>
        <taxon>Bacteroidota</taxon>
        <taxon>Cytophagia</taxon>
        <taxon>Cytophagales</taxon>
        <taxon>Flammeovirgaceae</taxon>
        <taxon>Imperialibacter</taxon>
    </lineage>
</organism>
<dbReference type="Proteomes" id="UP001302349">
    <property type="component" value="Chromosome"/>
</dbReference>